<reference evidence="1 2" key="1">
    <citation type="journal article" date="2013" name="Front. Microbiol.">
        <title>The genome of Nitrospina gracilis illuminates the metabolism and evolution of the major marine nitrite oxidizer.</title>
        <authorList>
            <person name="Luecker S."/>
            <person name="Nowka B."/>
            <person name="Rattei T."/>
            <person name="Spieck E."/>
            <person name="and Daims H."/>
        </authorList>
    </citation>
    <scope>NUCLEOTIDE SEQUENCE [LARGE SCALE GENOMIC DNA]</scope>
    <source>
        <strain evidence="1 2">3/211</strain>
    </source>
</reference>
<dbReference type="Proteomes" id="UP000011704">
    <property type="component" value="Unassembled WGS sequence"/>
</dbReference>
<dbReference type="STRING" id="1266370.NITGR_360055"/>
<dbReference type="EMBL" id="CAQJ01000040">
    <property type="protein sequence ID" value="CCQ90717.1"/>
    <property type="molecule type" value="Genomic_DNA"/>
</dbReference>
<dbReference type="HOGENOM" id="CLU_2618411_0_0_0"/>
<name>M1YZ22_NITG3</name>
<accession>M1YZ22</accession>
<proteinExistence type="predicted"/>
<organism evidence="1 2">
    <name type="scientific">Nitrospina gracilis (strain 3/211)</name>
    <dbReference type="NCBI Taxonomy" id="1266370"/>
    <lineage>
        <taxon>Bacteria</taxon>
        <taxon>Pseudomonadati</taxon>
        <taxon>Nitrospinota/Tectimicrobiota group</taxon>
        <taxon>Nitrospinota</taxon>
        <taxon>Nitrospinia</taxon>
        <taxon>Nitrospinales</taxon>
        <taxon>Nitrospinaceae</taxon>
        <taxon>Nitrospina</taxon>
    </lineage>
</organism>
<dbReference type="InParanoid" id="M1YZ22"/>
<keyword evidence="2" id="KW-1185">Reference proteome</keyword>
<protein>
    <submittedName>
        <fullName evidence="1">Uncharacterized protein</fullName>
    </submittedName>
</protein>
<comment type="caution">
    <text evidence="1">The sequence shown here is derived from an EMBL/GenBank/DDBJ whole genome shotgun (WGS) entry which is preliminary data.</text>
</comment>
<evidence type="ECO:0000313" key="1">
    <source>
        <dbReference type="EMBL" id="CCQ90717.1"/>
    </source>
</evidence>
<evidence type="ECO:0000313" key="2">
    <source>
        <dbReference type="Proteomes" id="UP000011704"/>
    </source>
</evidence>
<dbReference type="AlphaFoldDB" id="M1YZ22"/>
<sequence>MVLRFCGQSPPAKAAFATNMVNTATTNAISDFFIEMILSEGNLTGIQMNNKTANKLPGKICYSTNAWRFSGHSEHWQK</sequence>
<gene>
    <name evidence="1" type="ORF">NITGR_360055</name>
</gene>